<evidence type="ECO:0000313" key="1">
    <source>
        <dbReference type="EMBL" id="CAD8153685.1"/>
    </source>
</evidence>
<dbReference type="Proteomes" id="UP000689195">
    <property type="component" value="Unassembled WGS sequence"/>
</dbReference>
<name>A0A8S1TL89_9CILI</name>
<organism evidence="1 3">
    <name type="scientific">Paramecium pentaurelia</name>
    <dbReference type="NCBI Taxonomy" id="43138"/>
    <lineage>
        <taxon>Eukaryota</taxon>
        <taxon>Sar</taxon>
        <taxon>Alveolata</taxon>
        <taxon>Ciliophora</taxon>
        <taxon>Intramacronucleata</taxon>
        <taxon>Oligohymenophorea</taxon>
        <taxon>Peniculida</taxon>
        <taxon>Parameciidae</taxon>
        <taxon>Paramecium</taxon>
    </lineage>
</organism>
<gene>
    <name evidence="1" type="ORF">PPENT_87.1.T0240357</name>
    <name evidence="2" type="ORF">PPENT_87.1.T1750007</name>
</gene>
<protein>
    <submittedName>
        <fullName evidence="1">Uncharacterized protein</fullName>
    </submittedName>
</protein>
<evidence type="ECO:0000313" key="2">
    <source>
        <dbReference type="EMBL" id="CAD8213190.1"/>
    </source>
</evidence>
<sequence>MGFFRFSLFFVSLNQKLVRNIEASLLKIIIRKLINGEHHRKRLQDQEKVKRRIKQLYLKIK</sequence>
<dbReference type="EMBL" id="CAJJDO010000175">
    <property type="protein sequence ID" value="CAD8213190.1"/>
    <property type="molecule type" value="Genomic_DNA"/>
</dbReference>
<evidence type="ECO:0000313" key="3">
    <source>
        <dbReference type="Proteomes" id="UP000689195"/>
    </source>
</evidence>
<reference evidence="1" key="1">
    <citation type="submission" date="2021-01" db="EMBL/GenBank/DDBJ databases">
        <authorList>
            <consortium name="Genoscope - CEA"/>
            <person name="William W."/>
        </authorList>
    </citation>
    <scope>NUCLEOTIDE SEQUENCE</scope>
</reference>
<dbReference type="AlphaFoldDB" id="A0A8S1TL89"/>
<accession>A0A8S1TL89</accession>
<proteinExistence type="predicted"/>
<keyword evidence="3" id="KW-1185">Reference proteome</keyword>
<comment type="caution">
    <text evidence="1">The sequence shown here is derived from an EMBL/GenBank/DDBJ whole genome shotgun (WGS) entry which is preliminary data.</text>
</comment>
<dbReference type="EMBL" id="CAJJDO010000024">
    <property type="protein sequence ID" value="CAD8153685.1"/>
    <property type="molecule type" value="Genomic_DNA"/>
</dbReference>